<dbReference type="EMBL" id="FN655048">
    <property type="protein sequence ID" value="CBY37734.1"/>
    <property type="molecule type" value="Genomic_DNA"/>
</dbReference>
<name>E4Y2R0_OIKDI</name>
<evidence type="ECO:0000313" key="1">
    <source>
        <dbReference type="EMBL" id="CBY16144.1"/>
    </source>
</evidence>
<dbReference type="Proteomes" id="UP000011014">
    <property type="component" value="Unassembled WGS sequence"/>
</dbReference>
<organism evidence="1">
    <name type="scientific">Oikopleura dioica</name>
    <name type="common">Tunicate</name>
    <dbReference type="NCBI Taxonomy" id="34765"/>
    <lineage>
        <taxon>Eukaryota</taxon>
        <taxon>Metazoa</taxon>
        <taxon>Chordata</taxon>
        <taxon>Tunicata</taxon>
        <taxon>Appendicularia</taxon>
        <taxon>Copelata</taxon>
        <taxon>Oikopleuridae</taxon>
        <taxon>Oikopleura</taxon>
    </lineage>
</organism>
<sequence>MSNENNSERLTFEIGCSAGAEFKGEALFVEHGPPENVDELLESLFEKEEIRAEQRWNFSTKKFEVIPLEINRDLEFIDPVYLQLSNSDKDFRSRTNTADSGFGEFTNHTSANL</sequence>
<dbReference type="OrthoDB" id="10332183at2759"/>
<dbReference type="AlphaFoldDB" id="E4Y2R0"/>
<evidence type="ECO:0000313" key="3">
    <source>
        <dbReference type="Proteomes" id="UP000001307"/>
    </source>
</evidence>
<evidence type="ECO:0000313" key="2">
    <source>
        <dbReference type="EMBL" id="CBY37734.1"/>
    </source>
</evidence>
<dbReference type="EMBL" id="FN653918">
    <property type="protein sequence ID" value="CBY16144.1"/>
    <property type="molecule type" value="Genomic_DNA"/>
</dbReference>
<dbReference type="InParanoid" id="E4Y2R0"/>
<accession>E4Y2R0</accession>
<protein>
    <submittedName>
        <fullName evidence="1">Uncharacterized protein</fullName>
    </submittedName>
</protein>
<keyword evidence="3" id="KW-1185">Reference proteome</keyword>
<proteinExistence type="predicted"/>
<gene>
    <name evidence="1" type="ORF">GSOID_T00016466001</name>
    <name evidence="2" type="ORF">GSOID_T00031219001</name>
</gene>
<dbReference type="Proteomes" id="UP000001307">
    <property type="component" value="Unassembled WGS sequence"/>
</dbReference>
<reference evidence="1" key="1">
    <citation type="journal article" date="2010" name="Science">
        <title>Plasticity of animal genome architecture unmasked by rapid evolution of a pelagic tunicate.</title>
        <authorList>
            <person name="Denoeud F."/>
            <person name="Henriet S."/>
            <person name="Mungpakdee S."/>
            <person name="Aury J.M."/>
            <person name="Da Silva C."/>
            <person name="Brinkmann H."/>
            <person name="Mikhaleva J."/>
            <person name="Olsen L.C."/>
            <person name="Jubin C."/>
            <person name="Canestro C."/>
            <person name="Bouquet J.M."/>
            <person name="Danks G."/>
            <person name="Poulain J."/>
            <person name="Campsteijn C."/>
            <person name="Adamski M."/>
            <person name="Cross I."/>
            <person name="Yadetie F."/>
            <person name="Muffato M."/>
            <person name="Louis A."/>
            <person name="Butcher S."/>
            <person name="Tsagkogeorga G."/>
            <person name="Konrad A."/>
            <person name="Singh S."/>
            <person name="Jensen M.F."/>
            <person name="Cong E.H."/>
            <person name="Eikeseth-Otteraa H."/>
            <person name="Noel B."/>
            <person name="Anthouard V."/>
            <person name="Porcel B.M."/>
            <person name="Kachouri-Lafond R."/>
            <person name="Nishino A."/>
            <person name="Ugolini M."/>
            <person name="Chourrout P."/>
            <person name="Nishida H."/>
            <person name="Aasland R."/>
            <person name="Huzurbazar S."/>
            <person name="Westhof E."/>
            <person name="Delsuc F."/>
            <person name="Lehrach H."/>
            <person name="Reinhardt R."/>
            <person name="Weissenbach J."/>
            <person name="Roy S.W."/>
            <person name="Artiguenave F."/>
            <person name="Postlethwait J.H."/>
            <person name="Manak J.R."/>
            <person name="Thompson E.M."/>
            <person name="Jaillon O."/>
            <person name="Du Pasquier L."/>
            <person name="Boudinot P."/>
            <person name="Liberles D.A."/>
            <person name="Volff J.N."/>
            <person name="Philippe H."/>
            <person name="Lenhard B."/>
            <person name="Roest Crollius H."/>
            <person name="Wincker P."/>
            <person name="Chourrout D."/>
        </authorList>
    </citation>
    <scope>NUCLEOTIDE SEQUENCE [LARGE SCALE GENOMIC DNA]</scope>
</reference>